<name>A0AAW9DPZ2_ACIAO</name>
<evidence type="ECO:0000256" key="1">
    <source>
        <dbReference type="ARBA" id="ARBA00022603"/>
    </source>
</evidence>
<gene>
    <name evidence="4" type="ORF">SIL87_04970</name>
</gene>
<evidence type="ECO:0000313" key="4">
    <source>
        <dbReference type="EMBL" id="MDX5930117.1"/>
    </source>
</evidence>
<keyword evidence="1 4" id="KW-0489">Methyltransferase</keyword>
<dbReference type="InterPro" id="IPR050210">
    <property type="entry name" value="tRNA_Adenine-N(6)_MTase"/>
</dbReference>
<dbReference type="InterPro" id="IPR029063">
    <property type="entry name" value="SAM-dependent_MTases_sf"/>
</dbReference>
<dbReference type="GO" id="GO:0008168">
    <property type="term" value="F:methyltransferase activity"/>
    <property type="evidence" value="ECO:0007669"/>
    <property type="project" value="UniProtKB-KW"/>
</dbReference>
<dbReference type="Gene3D" id="3.40.50.150">
    <property type="entry name" value="Vaccinia Virus protein VP39"/>
    <property type="match status" value="1"/>
</dbReference>
<evidence type="ECO:0000259" key="3">
    <source>
        <dbReference type="Pfam" id="PF05175"/>
    </source>
</evidence>
<dbReference type="Proteomes" id="UP001279553">
    <property type="component" value="Unassembled WGS sequence"/>
</dbReference>
<dbReference type="CDD" id="cd02440">
    <property type="entry name" value="AdoMet_MTases"/>
    <property type="match status" value="1"/>
</dbReference>
<keyword evidence="2" id="KW-0949">S-adenosyl-L-methionine</keyword>
<dbReference type="PANTHER" id="PTHR47739">
    <property type="entry name" value="TRNA1(VAL) (ADENINE(37)-N6)-METHYLTRANSFERASE"/>
    <property type="match status" value="1"/>
</dbReference>
<evidence type="ECO:0000256" key="2">
    <source>
        <dbReference type="ARBA" id="ARBA00022691"/>
    </source>
</evidence>
<dbReference type="Pfam" id="PF05175">
    <property type="entry name" value="MTS"/>
    <property type="match status" value="1"/>
</dbReference>
<dbReference type="AlphaFoldDB" id="A0AAW9DPZ2"/>
<dbReference type="RefSeq" id="WP_319613082.1">
    <property type="nucleotide sequence ID" value="NZ_JAWXYB010000018.1"/>
</dbReference>
<sequence>MSETAGWLLDGRLRYRQLATGHRTGIEPVLLAASIPARDGETVIEAGTGAGAGLLCLAARLPGISGLGVERETRLAALAQRNFATNDLPNLTAIAADLAALPLKRRFDHGFANPPWRSPHDTPSPDTIRRRAHHSTAGLLATWAQAIAAVLKPRGTMTFILPATSLDECLGAMKQAGCGAPRIMPLWPRTDRAAKLVIVRSTRGDRGSLTLLPGLTLHDDTGYTPRAEAILRGGESLTF</sequence>
<evidence type="ECO:0000313" key="5">
    <source>
        <dbReference type="Proteomes" id="UP001279553"/>
    </source>
</evidence>
<dbReference type="InterPro" id="IPR007848">
    <property type="entry name" value="Small_mtfrase_dom"/>
</dbReference>
<dbReference type="EMBL" id="JAWXYB010000018">
    <property type="protein sequence ID" value="MDX5930117.1"/>
    <property type="molecule type" value="Genomic_DNA"/>
</dbReference>
<dbReference type="GO" id="GO:0032259">
    <property type="term" value="P:methylation"/>
    <property type="evidence" value="ECO:0007669"/>
    <property type="project" value="UniProtKB-KW"/>
</dbReference>
<comment type="caution">
    <text evidence="4">The sequence shown here is derived from an EMBL/GenBank/DDBJ whole genome shotgun (WGS) entry which is preliminary data.</text>
</comment>
<reference evidence="4 5" key="1">
    <citation type="submission" date="2023-11" db="EMBL/GenBank/DDBJ databases">
        <title>MicrobeMod: A computational toolkit for identifying prokaryotic methylation and restriction-modification with nanopore sequencing.</title>
        <authorList>
            <person name="Crits-Christoph A."/>
            <person name="Kang S.C."/>
            <person name="Lee H."/>
            <person name="Ostrov N."/>
        </authorList>
    </citation>
    <scope>NUCLEOTIDE SEQUENCE [LARGE SCALE GENOMIC DNA]</scope>
    <source>
        <strain evidence="4 5">DSMZ 700</strain>
    </source>
</reference>
<keyword evidence="1 4" id="KW-0808">Transferase</keyword>
<protein>
    <submittedName>
        <fullName evidence="4">Methyltransferase</fullName>
    </submittedName>
</protein>
<dbReference type="SUPFAM" id="SSF53335">
    <property type="entry name" value="S-adenosyl-L-methionine-dependent methyltransferases"/>
    <property type="match status" value="1"/>
</dbReference>
<keyword evidence="5" id="KW-1185">Reference proteome</keyword>
<feature type="domain" description="Methyltransferase small" evidence="3">
    <location>
        <begin position="30"/>
        <end position="122"/>
    </location>
</feature>
<proteinExistence type="predicted"/>
<organism evidence="4 5">
    <name type="scientific">Acidiphilium acidophilum</name>
    <name type="common">Thiobacillus acidophilus</name>
    <dbReference type="NCBI Taxonomy" id="76588"/>
    <lineage>
        <taxon>Bacteria</taxon>
        <taxon>Pseudomonadati</taxon>
        <taxon>Pseudomonadota</taxon>
        <taxon>Alphaproteobacteria</taxon>
        <taxon>Acetobacterales</taxon>
        <taxon>Acidocellaceae</taxon>
        <taxon>Acidiphilium</taxon>
    </lineage>
</organism>
<accession>A0AAW9DPZ2</accession>
<dbReference type="PANTHER" id="PTHR47739:SF1">
    <property type="entry name" value="TRNA1(VAL) (ADENINE(37)-N6)-METHYLTRANSFERASE"/>
    <property type="match status" value="1"/>
</dbReference>